<dbReference type="InterPro" id="IPR029058">
    <property type="entry name" value="AB_hydrolase_fold"/>
</dbReference>
<gene>
    <name evidence="1" type="ORF">D0Z67_26975</name>
</gene>
<organism evidence="1 2">
    <name type="scientific">Streptomyces seoulensis</name>
    <dbReference type="NCBI Taxonomy" id="73044"/>
    <lineage>
        <taxon>Bacteria</taxon>
        <taxon>Bacillati</taxon>
        <taxon>Actinomycetota</taxon>
        <taxon>Actinomycetes</taxon>
        <taxon>Kitasatosporales</taxon>
        <taxon>Streptomycetaceae</taxon>
        <taxon>Streptomyces</taxon>
    </lineage>
</organism>
<reference evidence="1 2" key="1">
    <citation type="submission" date="2018-08" db="EMBL/GenBank/DDBJ databases">
        <title>The complete genome sequence of Streptomyces seoulensis, a pioneer strain for nickel superoxide dismutase discovery.</title>
        <authorList>
            <person name="Shin J."/>
            <person name="Lee J.-S."/>
            <person name="Lee E.-J."/>
            <person name="Youn H.-D."/>
        </authorList>
    </citation>
    <scope>NUCLEOTIDE SEQUENCE [LARGE SCALE GENOMIC DNA]</scope>
    <source>
        <strain evidence="1 2">KCTC 9819</strain>
    </source>
</reference>
<accession>A0A4P6U5T3</accession>
<dbReference type="PANTHER" id="PTHR37017">
    <property type="entry name" value="AB HYDROLASE-1 DOMAIN-CONTAINING PROTEIN-RELATED"/>
    <property type="match status" value="1"/>
</dbReference>
<dbReference type="InterPro" id="IPR052897">
    <property type="entry name" value="Sec-Metab_Biosynth_Hydrolase"/>
</dbReference>
<keyword evidence="2" id="KW-1185">Reference proteome</keyword>
<keyword evidence="1" id="KW-0378">Hydrolase</keyword>
<evidence type="ECO:0000313" key="1">
    <source>
        <dbReference type="EMBL" id="QBJ93558.1"/>
    </source>
</evidence>
<dbReference type="GO" id="GO:0016787">
    <property type="term" value="F:hydrolase activity"/>
    <property type="evidence" value="ECO:0007669"/>
    <property type="project" value="UniProtKB-KW"/>
</dbReference>
<dbReference type="KEGG" id="sseo:D0Z67_26975"/>
<evidence type="ECO:0000313" key="2">
    <source>
        <dbReference type="Proteomes" id="UP000292547"/>
    </source>
</evidence>
<name>A0A4P6U5T3_STRSO</name>
<sequence length="496" mass="52670">MTTRDTGAEAAFVLVPEAHTGDWVWERVAAALRRAGARVRCVALPGGGSSGAVDLETHVAEVVRQVDAAGERVVLVGHGYGLLPALGAADRRRERVVRVVHLAAAGLPEDGDSALDALPALPRPVNGATDVPPPTREEWHRLGSTEGLTPAELDQLTARALPQPAATLTQPLRLSDGAARIPRTGILCPADGSTVDRLRWMVSLGAPRLSLLTRPGNTFLELATGHWPMLSEPDLLAKALRQAAAGEGESLALPPGHVPDHLRPFVLPVPERPREREEHVDLYLPDGQQPRPAIVFVHGGPLPAGIRPTPRDWPTFTGYATLAAQLGAVGVTVDHRLHAPDDLARAAEDVSAAVGLVRAHPRVDGDRVALWFFSGSGPLSAPWLSAPPPWLRCLAANYPLLEPLPGHGTDGDRFRPAAAVRGAGDLPVVLTRVGLEDPMHDASVRNFLDAADACGAQVRVISAPHCHHGFETLDHTAEARTAVQDAMRRVLGNLEA</sequence>
<dbReference type="EMBL" id="CP032229">
    <property type="protein sequence ID" value="QBJ93558.1"/>
    <property type="molecule type" value="Genomic_DNA"/>
</dbReference>
<proteinExistence type="predicted"/>
<dbReference type="OrthoDB" id="9773549at2"/>
<dbReference type="SUPFAM" id="SSF53474">
    <property type="entry name" value="alpha/beta-Hydrolases"/>
    <property type="match status" value="2"/>
</dbReference>
<dbReference type="STRING" id="73044.GCA_000725795_05224"/>
<protein>
    <submittedName>
        <fullName evidence="1">Alpha/beta hydrolase</fullName>
    </submittedName>
</protein>
<dbReference type="Gene3D" id="3.40.50.1820">
    <property type="entry name" value="alpha/beta hydrolase"/>
    <property type="match status" value="2"/>
</dbReference>
<dbReference type="GeneID" id="300102550"/>
<dbReference type="PANTHER" id="PTHR37017:SF11">
    <property type="entry name" value="ESTERASE_LIPASE_THIOESTERASE DOMAIN-CONTAINING PROTEIN"/>
    <property type="match status" value="1"/>
</dbReference>
<dbReference type="Proteomes" id="UP000292547">
    <property type="component" value="Chromosome"/>
</dbReference>
<dbReference type="AlphaFoldDB" id="A0A4P6U5T3"/>
<dbReference type="RefSeq" id="WP_031183314.1">
    <property type="nucleotide sequence ID" value="NZ_CP032229.1"/>
</dbReference>